<dbReference type="EMBL" id="JBHSGO010000034">
    <property type="protein sequence ID" value="MFC4665335.1"/>
    <property type="molecule type" value="Genomic_DNA"/>
</dbReference>
<dbReference type="Proteomes" id="UP001596020">
    <property type="component" value="Unassembled WGS sequence"/>
</dbReference>
<dbReference type="RefSeq" id="WP_380077363.1">
    <property type="nucleotide sequence ID" value="NZ_JBHSGO010000034.1"/>
</dbReference>
<protein>
    <submittedName>
        <fullName evidence="1">DUF2851 family protein</fullName>
    </submittedName>
</protein>
<comment type="caution">
    <text evidence="1">The sequence shown here is derived from an EMBL/GenBank/DDBJ whole genome shotgun (WGS) entry which is preliminary data.</text>
</comment>
<sequence length="423" mass="48805">MEEKIHFAYKHGLYHSLKYTNGDYKGEEVQIIHKGEHNHDGGPDFFNAKIRYGDFILVGNVEIHIRGSDWVQHNHHMDASYNNVILHIVIEDDCEIIPGKDSTPILTAKMDLDNGHIHIGEKINKLTATPLCKELINLKDQDKISDTVKELGKKRMKSKAQRLNILLQATNYDWNEAVYILLSRHFGGSVNNDAFEQIAKQIPYAFIRKERGRPKMVEALLIGTAGLLNKREDRYATELQKDYNFLKQKYHLSELADGCVRFHRIRPAAFPTIKLAQLAALLTKKEFIFSDIIHAKGIRDIRLLFATPQISTYWQEHYRFGHKRKKVKNRSLTTNAINHCICNVVCPTLIAYGNYIKEPLYTTKAINLLKETKAECNKITRYFESVLTAQNALESQGLILLYSKYCQINDCFVCPIINRQKYL</sequence>
<dbReference type="Pfam" id="PF11013">
    <property type="entry name" value="DUF2851"/>
    <property type="match status" value="1"/>
</dbReference>
<organism evidence="1 2">
    <name type="scientific">Falsiporphyromonas endometrii</name>
    <dbReference type="NCBI Taxonomy" id="1387297"/>
    <lineage>
        <taxon>Bacteria</taxon>
        <taxon>Pseudomonadati</taxon>
        <taxon>Bacteroidota</taxon>
        <taxon>Bacteroidia</taxon>
        <taxon>Bacteroidales</taxon>
        <taxon>Porphyromonadaceae</taxon>
        <taxon>Falsiporphyromonas</taxon>
    </lineage>
</organism>
<dbReference type="InterPro" id="IPR021272">
    <property type="entry name" value="DUF2851"/>
</dbReference>
<evidence type="ECO:0000313" key="2">
    <source>
        <dbReference type="Proteomes" id="UP001596020"/>
    </source>
</evidence>
<keyword evidence="2" id="KW-1185">Reference proteome</keyword>
<evidence type="ECO:0000313" key="1">
    <source>
        <dbReference type="EMBL" id="MFC4665335.1"/>
    </source>
</evidence>
<proteinExistence type="predicted"/>
<accession>A0ABV9K5A5</accession>
<name>A0ABV9K5A5_9PORP</name>
<reference evidence="2" key="1">
    <citation type="journal article" date="2019" name="Int. J. Syst. Evol. Microbiol.">
        <title>The Global Catalogue of Microorganisms (GCM) 10K type strain sequencing project: providing services to taxonomists for standard genome sequencing and annotation.</title>
        <authorList>
            <consortium name="The Broad Institute Genomics Platform"/>
            <consortium name="The Broad Institute Genome Sequencing Center for Infectious Disease"/>
            <person name="Wu L."/>
            <person name="Ma J."/>
        </authorList>
    </citation>
    <scope>NUCLEOTIDE SEQUENCE [LARGE SCALE GENOMIC DNA]</scope>
    <source>
        <strain evidence="2">CGMCC 4.7357</strain>
    </source>
</reference>
<gene>
    <name evidence="1" type="ORF">ACFO3G_01695</name>
</gene>